<name>A0AC59Y9U6_RANTA</name>
<dbReference type="Proteomes" id="UP001162501">
    <property type="component" value="Chromosome 11"/>
</dbReference>
<evidence type="ECO:0000313" key="2">
    <source>
        <dbReference type="Proteomes" id="UP001162501"/>
    </source>
</evidence>
<organism evidence="1 2">
    <name type="scientific">Rangifer tarandus platyrhynchus</name>
    <name type="common">Svalbard reindeer</name>
    <dbReference type="NCBI Taxonomy" id="3082113"/>
    <lineage>
        <taxon>Eukaryota</taxon>
        <taxon>Metazoa</taxon>
        <taxon>Chordata</taxon>
        <taxon>Craniata</taxon>
        <taxon>Vertebrata</taxon>
        <taxon>Euteleostomi</taxon>
        <taxon>Mammalia</taxon>
        <taxon>Eutheria</taxon>
        <taxon>Laurasiatheria</taxon>
        <taxon>Artiodactyla</taxon>
        <taxon>Ruminantia</taxon>
        <taxon>Pecora</taxon>
        <taxon>Cervidae</taxon>
        <taxon>Odocoileinae</taxon>
        <taxon>Rangifer</taxon>
    </lineage>
</organism>
<evidence type="ECO:0000313" key="1">
    <source>
        <dbReference type="EMBL" id="CAM9512992.1"/>
    </source>
</evidence>
<reference evidence="1" key="2">
    <citation type="submission" date="2025-03" db="EMBL/GenBank/DDBJ databases">
        <authorList>
            <consortium name="ELIXIR-Norway"/>
            <consortium name="Elixir Norway"/>
        </authorList>
    </citation>
    <scope>NUCLEOTIDE SEQUENCE</scope>
</reference>
<accession>A0AC59Y9U6</accession>
<gene>
    <name evidence="1" type="ORF">MRATA1EN22A_LOCUS3581</name>
</gene>
<sequence length="176" mass="19448">MYSEPSNQTWTCPELSVVLAAVVQERGRGPSLDRLRTPSHQPSPPDLCANRPEVTVPRLAFRVQEPFTGPQTGLSAWYLPRSLAFAGQQKGPLLPPKIKREEASGHSPEAQSPLAWQLCFPRANLTGVLKPRPAGKEEAEEPRCFLRHAGYMEGKRQAPFLVLALWAQYVALSSVP</sequence>
<reference evidence="1" key="1">
    <citation type="submission" date="2023-05" db="EMBL/GenBank/DDBJ databases">
        <authorList>
            <consortium name="ELIXIR-Norway"/>
        </authorList>
    </citation>
    <scope>NUCLEOTIDE SEQUENCE</scope>
</reference>
<proteinExistence type="predicted"/>
<protein>
    <submittedName>
        <fullName evidence="1">Uncharacterized protein</fullName>
    </submittedName>
</protein>
<dbReference type="EMBL" id="OX596095">
    <property type="protein sequence ID" value="CAM9512992.1"/>
    <property type="molecule type" value="Genomic_DNA"/>
</dbReference>